<feature type="region of interest" description="Disordered" evidence="1">
    <location>
        <begin position="1"/>
        <end position="23"/>
    </location>
</feature>
<sequence length="196" mass="21361">MTATSTPTGNTAEDTKPRHQLGDADQECRYPVLIDGQQIGLIFRWHGAWFAIPAGQTDEIRVAAGSTGSEAAARHLVHEFDAGRITPQKTSETALTQPHGAFAPVPLLHPRMPATPRNVEGALVAMAGLSEYLWTPMGGYPGADNPWLMACGLCNWQGPRYWSHLRGRNNNPPSPFRHPGCIDAAEVRARITAYQK</sequence>
<evidence type="ECO:0000313" key="2">
    <source>
        <dbReference type="EMBL" id="MFD4217534.1"/>
    </source>
</evidence>
<evidence type="ECO:0000313" key="3">
    <source>
        <dbReference type="Proteomes" id="UP001598251"/>
    </source>
</evidence>
<comment type="caution">
    <text evidence="2">The sequence shown here is derived from an EMBL/GenBank/DDBJ whole genome shotgun (WGS) entry which is preliminary data.</text>
</comment>
<organism evidence="2 3">
    <name type="scientific">Streptomyces sindenensis</name>
    <dbReference type="NCBI Taxonomy" id="67363"/>
    <lineage>
        <taxon>Bacteria</taxon>
        <taxon>Bacillati</taxon>
        <taxon>Actinomycetota</taxon>
        <taxon>Actinomycetes</taxon>
        <taxon>Kitasatosporales</taxon>
        <taxon>Streptomycetaceae</taxon>
        <taxon>Streptomyces</taxon>
    </lineage>
</organism>
<dbReference type="RefSeq" id="WP_382830875.1">
    <property type="nucleotide sequence ID" value="NZ_JBHXLY010000046.1"/>
</dbReference>
<dbReference type="EMBL" id="JBHXOF010000033">
    <property type="protein sequence ID" value="MFD4217534.1"/>
    <property type="molecule type" value="Genomic_DNA"/>
</dbReference>
<feature type="compositionally biased region" description="Polar residues" evidence="1">
    <location>
        <begin position="1"/>
        <end position="12"/>
    </location>
</feature>
<keyword evidence="3" id="KW-1185">Reference proteome</keyword>
<protein>
    <submittedName>
        <fullName evidence="2">Uncharacterized protein</fullName>
    </submittedName>
</protein>
<accession>A0ABW6ET17</accession>
<evidence type="ECO:0000256" key="1">
    <source>
        <dbReference type="SAM" id="MobiDB-lite"/>
    </source>
</evidence>
<feature type="compositionally biased region" description="Basic and acidic residues" evidence="1">
    <location>
        <begin position="13"/>
        <end position="23"/>
    </location>
</feature>
<gene>
    <name evidence="2" type="ORF">ACFWSS_32180</name>
</gene>
<dbReference type="Proteomes" id="UP001598251">
    <property type="component" value="Unassembled WGS sequence"/>
</dbReference>
<proteinExistence type="predicted"/>
<reference evidence="2 3" key="1">
    <citation type="submission" date="2024-09" db="EMBL/GenBank/DDBJ databases">
        <title>The Natural Products Discovery Center: Release of the First 8490 Sequenced Strains for Exploring Actinobacteria Biosynthetic Diversity.</title>
        <authorList>
            <person name="Kalkreuter E."/>
            <person name="Kautsar S.A."/>
            <person name="Yang D."/>
            <person name="Bader C.D."/>
            <person name="Teijaro C.N."/>
            <person name="Fluegel L."/>
            <person name="Davis C.M."/>
            <person name="Simpson J.R."/>
            <person name="Lauterbach L."/>
            <person name="Steele A.D."/>
            <person name="Gui C."/>
            <person name="Meng S."/>
            <person name="Li G."/>
            <person name="Viehrig K."/>
            <person name="Ye F."/>
            <person name="Su P."/>
            <person name="Kiefer A.F."/>
            <person name="Nichols A."/>
            <person name="Cepeda A.J."/>
            <person name="Yan W."/>
            <person name="Fan B."/>
            <person name="Jiang Y."/>
            <person name="Adhikari A."/>
            <person name="Zheng C.-J."/>
            <person name="Schuster L."/>
            <person name="Cowan T.M."/>
            <person name="Smanski M.J."/>
            <person name="Chevrette M.G."/>
            <person name="De Carvalho L.P.S."/>
            <person name="Shen B."/>
        </authorList>
    </citation>
    <scope>NUCLEOTIDE SEQUENCE [LARGE SCALE GENOMIC DNA]</scope>
    <source>
        <strain evidence="2 3">NPDC058546</strain>
    </source>
</reference>
<name>A0ABW6ET17_9ACTN</name>